<accession>A0A3N2RGD9</accession>
<gene>
    <name evidence="1" type="ORF">D9T17_13455</name>
</gene>
<evidence type="ECO:0000313" key="1">
    <source>
        <dbReference type="EMBL" id="ROU06454.1"/>
    </source>
</evidence>
<dbReference type="AlphaFoldDB" id="A0A3N2RGD9"/>
<reference evidence="1 2" key="1">
    <citation type="submission" date="2018-10" db="EMBL/GenBank/DDBJ databases">
        <title>The genome of Lysobacter enzymogenes OH11.</title>
        <authorList>
            <person name="Liu F."/>
            <person name="Zhao Y."/>
            <person name="Qian G."/>
            <person name="Chen Y."/>
            <person name="Xu H."/>
        </authorList>
    </citation>
    <scope>NUCLEOTIDE SEQUENCE [LARGE SCALE GENOMIC DNA]</scope>
    <source>
        <strain evidence="1 2">OH11</strain>
    </source>
</reference>
<proteinExistence type="predicted"/>
<name>A0A3N2RGD9_LYSEN</name>
<protein>
    <submittedName>
        <fullName evidence="1">Uncharacterized protein</fullName>
    </submittedName>
</protein>
<sequence length="96" mass="10680">MLKDYPEHLQVLQNDLNDVVAKPLRGTPVFEQAIWALEGALETFVSEARDELEAAEASGDAETIQRARAKRQAFGSARADMGLLSELRAYFSDRGR</sequence>
<comment type="caution">
    <text evidence="1">The sequence shown here is derived from an EMBL/GenBank/DDBJ whole genome shotgun (WGS) entry which is preliminary data.</text>
</comment>
<dbReference type="EMBL" id="RCTY01000033">
    <property type="protein sequence ID" value="ROU06454.1"/>
    <property type="molecule type" value="Genomic_DNA"/>
</dbReference>
<evidence type="ECO:0000313" key="2">
    <source>
        <dbReference type="Proteomes" id="UP000275910"/>
    </source>
</evidence>
<dbReference type="Proteomes" id="UP000275910">
    <property type="component" value="Unassembled WGS sequence"/>
</dbReference>
<organism evidence="1 2">
    <name type="scientific">Lysobacter enzymogenes</name>
    <dbReference type="NCBI Taxonomy" id="69"/>
    <lineage>
        <taxon>Bacteria</taxon>
        <taxon>Pseudomonadati</taxon>
        <taxon>Pseudomonadota</taxon>
        <taxon>Gammaproteobacteria</taxon>
        <taxon>Lysobacterales</taxon>
        <taxon>Lysobacteraceae</taxon>
        <taxon>Lysobacter</taxon>
    </lineage>
</organism>